<dbReference type="GO" id="GO:0080090">
    <property type="term" value="P:regulation of primary metabolic process"/>
    <property type="evidence" value="ECO:0007669"/>
    <property type="project" value="UniProtKB-ARBA"/>
</dbReference>
<dbReference type="PROSITE" id="PS50837">
    <property type="entry name" value="NACHT"/>
    <property type="match status" value="1"/>
</dbReference>
<dbReference type="FunFam" id="3.40.50.300:FF:001062">
    <property type="entry name" value="NLR family CARD domain containing 3"/>
    <property type="match status" value="1"/>
</dbReference>
<keyword evidence="7" id="KW-0067">ATP-binding</keyword>
<evidence type="ECO:0000256" key="8">
    <source>
        <dbReference type="ARBA" id="ARBA00062745"/>
    </source>
</evidence>
<dbReference type="SMART" id="SM00368">
    <property type="entry name" value="LRR_RI"/>
    <property type="match status" value="11"/>
</dbReference>
<reference evidence="10" key="1">
    <citation type="submission" date="2019-06" db="EMBL/GenBank/DDBJ databases">
        <title>G10K-VGP Goodes thornscrub tortoise genome, primary haplotype.</title>
        <authorList>
            <person name="Murphy B."/>
            <person name="Edwards T."/>
            <person name="Rhie A."/>
            <person name="Koren S."/>
            <person name="Phillippy A."/>
            <person name="Fedrigo O."/>
            <person name="Haase B."/>
            <person name="Mountcastle J."/>
            <person name="Lewin H."/>
            <person name="Damas J."/>
            <person name="Howe K."/>
            <person name="Formenti G."/>
            <person name="Myers G."/>
            <person name="Durbin R."/>
            <person name="Jarvis E.D."/>
        </authorList>
    </citation>
    <scope>NUCLEOTIDE SEQUENCE [LARGE SCALE GENOMIC DNA]</scope>
</reference>
<dbReference type="GO" id="GO:0032720">
    <property type="term" value="P:negative regulation of tumor necrosis factor production"/>
    <property type="evidence" value="ECO:0007669"/>
    <property type="project" value="Ensembl"/>
</dbReference>
<keyword evidence="6" id="KW-0547">Nucleotide-binding</keyword>
<dbReference type="InterPro" id="IPR051261">
    <property type="entry name" value="NLR"/>
</dbReference>
<keyword evidence="3" id="KW-0963">Cytoplasm</keyword>
<dbReference type="GO" id="GO:0005524">
    <property type="term" value="F:ATP binding"/>
    <property type="evidence" value="ECO:0007669"/>
    <property type="project" value="UniProtKB-KW"/>
</dbReference>
<dbReference type="FunFam" id="3.80.10.10:FF:000236">
    <property type="entry name" value="NLR family CARD domain containing 3"/>
    <property type="match status" value="1"/>
</dbReference>
<dbReference type="Pfam" id="PF17776">
    <property type="entry name" value="NLRC4_HD2"/>
    <property type="match status" value="1"/>
</dbReference>
<evidence type="ECO:0000256" key="2">
    <source>
        <dbReference type="ARBA" id="ARBA00008665"/>
    </source>
</evidence>
<dbReference type="GO" id="GO:0043124">
    <property type="term" value="P:negative regulation of canonical NF-kappaB signal transduction"/>
    <property type="evidence" value="ECO:0007669"/>
    <property type="project" value="Ensembl"/>
</dbReference>
<dbReference type="GO" id="GO:0042110">
    <property type="term" value="P:T cell activation"/>
    <property type="evidence" value="ECO:0007669"/>
    <property type="project" value="Ensembl"/>
</dbReference>
<keyword evidence="4" id="KW-0433">Leucine-rich repeat</keyword>
<evidence type="ECO:0000259" key="9">
    <source>
        <dbReference type="PROSITE" id="PS50837"/>
    </source>
</evidence>
<feature type="domain" description="NACHT" evidence="9">
    <location>
        <begin position="139"/>
        <end position="271"/>
    </location>
</feature>
<dbReference type="InterPro" id="IPR029495">
    <property type="entry name" value="NACHT-assoc"/>
</dbReference>
<evidence type="ECO:0000256" key="1">
    <source>
        <dbReference type="ARBA" id="ARBA00004496"/>
    </source>
</evidence>
<reference evidence="10" key="3">
    <citation type="submission" date="2025-09" db="UniProtKB">
        <authorList>
            <consortium name="Ensembl"/>
        </authorList>
    </citation>
    <scope>IDENTIFICATION</scope>
</reference>
<comment type="subunit">
    <text evidence="8">Directly interacts (via CARD) with TMEM173/STING; this interaction reduces TMEM173 trafficking to the perinuclear region in response to interferon stimulatory DNA. Also interacts, but to a lesser extent, with TBK1. Interacts with TRAF6; this interaction results in decreased TRAF6 'Lys-63'-linked polyubiquitination, but leaves 'Lys-48'-linked chains unchanged, promoting TRAF6 protein degradation. Interacts with PIK3R1/PIK3R2; this interaction disrupts the association between PIK3R1/PIK3R2 and the p110 catalytic subunit PIK3CA/PIK3CB/PIK3CD and reduces PIK3R1/PIK3R2 activation. Weakly interacts with PYCARD/ASC. Interacts with CASP1 and CASP5.</text>
</comment>
<dbReference type="InterPro" id="IPR001611">
    <property type="entry name" value="Leu-rich_rpt"/>
</dbReference>
<dbReference type="SMART" id="SM01288">
    <property type="entry name" value="FISNA"/>
    <property type="match status" value="1"/>
</dbReference>
<dbReference type="GO" id="GO:1901223">
    <property type="term" value="P:negative regulation of non-canonical NF-kappaB signal transduction"/>
    <property type="evidence" value="ECO:0007669"/>
    <property type="project" value="Ensembl"/>
</dbReference>
<dbReference type="InterPro" id="IPR032675">
    <property type="entry name" value="LRR_dom_sf"/>
</dbReference>
<dbReference type="Gene3D" id="3.40.50.300">
    <property type="entry name" value="P-loop containing nucleotide triphosphate hydrolases"/>
    <property type="match status" value="1"/>
</dbReference>
<dbReference type="InterPro" id="IPR027417">
    <property type="entry name" value="P-loop_NTPase"/>
</dbReference>
<dbReference type="GO" id="GO:0048471">
    <property type="term" value="C:perinuclear region of cytoplasm"/>
    <property type="evidence" value="ECO:0007669"/>
    <property type="project" value="Ensembl"/>
</dbReference>
<gene>
    <name evidence="10" type="primary">NLRC3</name>
</gene>
<dbReference type="SUPFAM" id="SSF52047">
    <property type="entry name" value="RNI-like"/>
    <property type="match status" value="2"/>
</dbReference>
<organism evidence="10 11">
    <name type="scientific">Gopherus evgoodei</name>
    <name type="common">Goodes thornscrub tortoise</name>
    <dbReference type="NCBI Taxonomy" id="1825980"/>
    <lineage>
        <taxon>Eukaryota</taxon>
        <taxon>Metazoa</taxon>
        <taxon>Chordata</taxon>
        <taxon>Craniata</taxon>
        <taxon>Vertebrata</taxon>
        <taxon>Euteleostomi</taxon>
        <taxon>Archelosauria</taxon>
        <taxon>Testudinata</taxon>
        <taxon>Testudines</taxon>
        <taxon>Cryptodira</taxon>
        <taxon>Durocryptodira</taxon>
        <taxon>Testudinoidea</taxon>
        <taxon>Testudinidae</taxon>
        <taxon>Gopherus</taxon>
    </lineage>
</organism>
<evidence type="ECO:0000256" key="6">
    <source>
        <dbReference type="ARBA" id="ARBA00022741"/>
    </source>
</evidence>
<evidence type="ECO:0000313" key="10">
    <source>
        <dbReference type="Ensembl" id="ENSGEVP00005007916.1"/>
    </source>
</evidence>
<name>A0A8C4VYA3_9SAUR</name>
<reference evidence="10" key="2">
    <citation type="submission" date="2025-08" db="UniProtKB">
        <authorList>
            <consortium name="Ensembl"/>
        </authorList>
    </citation>
    <scope>IDENTIFICATION</scope>
</reference>
<dbReference type="GO" id="GO:1900226">
    <property type="term" value="P:negative regulation of NLRP3 inflammasome complex assembly"/>
    <property type="evidence" value="ECO:0007669"/>
    <property type="project" value="Ensembl"/>
</dbReference>
<evidence type="ECO:0000256" key="5">
    <source>
        <dbReference type="ARBA" id="ARBA00022737"/>
    </source>
</evidence>
<evidence type="ECO:0000256" key="7">
    <source>
        <dbReference type="ARBA" id="ARBA00022840"/>
    </source>
</evidence>
<dbReference type="GO" id="GO:0007249">
    <property type="term" value="P:canonical NF-kappaB signal transduction"/>
    <property type="evidence" value="ECO:0007669"/>
    <property type="project" value="Ensembl"/>
</dbReference>
<dbReference type="Pfam" id="PF17779">
    <property type="entry name" value="WHD_NOD2"/>
    <property type="match status" value="1"/>
</dbReference>
<dbReference type="GO" id="GO:0034451">
    <property type="term" value="C:centriolar satellite"/>
    <property type="evidence" value="ECO:0007669"/>
    <property type="project" value="Ensembl"/>
</dbReference>
<protein>
    <submittedName>
        <fullName evidence="10">NLR family CARD domain containing 3</fullName>
    </submittedName>
</protein>
<dbReference type="FunFam" id="3.80.10.10:FF:001349">
    <property type="entry name" value="NLR family CARD domain containing 3"/>
    <property type="match status" value="1"/>
</dbReference>
<dbReference type="GO" id="GO:0032715">
    <property type="term" value="P:negative regulation of interleukin-6 production"/>
    <property type="evidence" value="ECO:0007669"/>
    <property type="project" value="Ensembl"/>
</dbReference>
<dbReference type="FunFam" id="3.80.10.10:FF:000274">
    <property type="entry name" value="NLR family CARD domain containing 3"/>
    <property type="match status" value="1"/>
</dbReference>
<dbReference type="AlphaFoldDB" id="A0A8C4VYA3"/>
<dbReference type="GO" id="GO:0005829">
    <property type="term" value="C:cytosol"/>
    <property type="evidence" value="ECO:0007669"/>
    <property type="project" value="Ensembl"/>
</dbReference>
<dbReference type="GO" id="GO:0050728">
    <property type="term" value="P:negative regulation of inflammatory response"/>
    <property type="evidence" value="ECO:0007669"/>
    <property type="project" value="Ensembl"/>
</dbReference>
<dbReference type="PANTHER" id="PTHR24106">
    <property type="entry name" value="NACHT, LRR AND CARD DOMAINS-CONTAINING"/>
    <property type="match status" value="1"/>
</dbReference>
<dbReference type="OrthoDB" id="120976at2759"/>
<comment type="subcellular location">
    <subcellularLocation>
        <location evidence="1">Cytoplasm</location>
    </subcellularLocation>
</comment>
<dbReference type="Gene3D" id="3.80.10.10">
    <property type="entry name" value="Ribonuclease Inhibitor"/>
    <property type="match status" value="3"/>
</dbReference>
<sequence length="1052" mass="116126">MRKLDLLSAEEAGQVQEVSSLSEQVKAVMDLLAGKGSYASQSLQTYIETTNACSICVPGSYPMVQKHLESLQNRYGTGVELGQLERLTNLLLVEGLTDIQQKEHDVMQIEATKGMRNIAKKIPLEKLFLPLSKVSIPPRISVTVGVAGIGKSTLVKLFACMWAKGEVNKDIIFVLPLTFRELNTYEKLSAERLIRSAFPHITEPSFISNGTARILLILDGLDEFKTPLDFSNTVVCTDPKKEIQVDSLITNIIRGNLFQEASIWVTSRPAAASQIPGGLVDRMTEIRGFGAVEIKDFLDQMFLENRDLSSQVLGQIKANRSLYTMCTVPAFCWISGSSMGYFLKNSTDQSQEMTTVPKTLSEIYSYYFKMALSSDWQEKQKETPRIEQAINNSKKIIGNLGRLAFYGLLKKKYVFYEQDMKAYGIDLSSLQGSLCNRMLLKEEMQFSTVYYFSHLTLQEFLAATYYYASAKRAIFDLFTESGMSWPKFGFLNHFKNAVQRSLQSDDGQLDIFVRFLSGLLSPQVNKLLSGWLLMKDEHNSFRSHVISFLQSCLNTDYVISSRTVNVMQCLYEMQHMELAKTMEEAMKNESLAGMLTPVNCSALAYLLQVSEVCMEETNLSNCLTYNICKSLLSQLLFCRNLRLDNNKFKDNVMELLGSVLSVKDCQIQKMSLAENQISNKGAKALARSLMVNRSLTVLDLRSNAIGPTGAKALADALKINQVLLSLNLQNNVIKEDGAKFLAEALLTNHKLTTLHLQKNSIGPQGAKKIAEALKQNGNLRELMCFVLLALKYKKCPEENENCPELFPLLALEGGNPNDLSHLLSFPSLRENSISQEGAPEIANALCTNCTLRNLDLAANLLYDEGVTAIALAMRENQALMSLHLQWNFIQSKAAKALAQALRSNTSLTSLDLQENAIGDEGMIALAAALKVNTTLTTLCLQVASIGVSGAKALAEALVVNRTLTTLDLRGNSIGLAGAKAMANALKVNRSLRVLNLQENSLGMDGAICIATALTGNHGLTYINLQGNRIGQSGAKVIADAIRTNSPCCIVEM</sequence>
<dbReference type="InterPro" id="IPR007111">
    <property type="entry name" value="NACHT_NTPase"/>
</dbReference>
<dbReference type="InterPro" id="IPR041267">
    <property type="entry name" value="NLRP_HD2"/>
</dbReference>
<dbReference type="Pfam" id="PF13516">
    <property type="entry name" value="LRR_6"/>
    <property type="match status" value="9"/>
</dbReference>
<dbReference type="Ensembl" id="ENSGEVT00005008304.1">
    <property type="protein sequence ID" value="ENSGEVP00005007916.1"/>
    <property type="gene ID" value="ENSGEVG00005005625.1"/>
</dbReference>
<proteinExistence type="inferred from homology"/>
<keyword evidence="11" id="KW-1185">Reference proteome</keyword>
<evidence type="ECO:0000256" key="4">
    <source>
        <dbReference type="ARBA" id="ARBA00022614"/>
    </source>
</evidence>
<keyword evidence="5" id="KW-0677">Repeat</keyword>
<dbReference type="Proteomes" id="UP000694390">
    <property type="component" value="Chromosome 10"/>
</dbReference>
<comment type="similarity">
    <text evidence="2">Belongs to the NLRP family.</text>
</comment>
<accession>A0A8C4VYA3</accession>
<dbReference type="GeneTree" id="ENSGT00940000159861"/>
<dbReference type="Pfam" id="PF05729">
    <property type="entry name" value="NACHT"/>
    <property type="match status" value="1"/>
</dbReference>
<dbReference type="InterPro" id="IPR041075">
    <property type="entry name" value="NOD1/2_WH"/>
</dbReference>
<evidence type="ECO:0000256" key="3">
    <source>
        <dbReference type="ARBA" id="ARBA00022490"/>
    </source>
</evidence>
<evidence type="ECO:0000313" key="11">
    <source>
        <dbReference type="Proteomes" id="UP000694390"/>
    </source>
</evidence>